<evidence type="ECO:0000259" key="2">
    <source>
        <dbReference type="Pfam" id="PF03435"/>
    </source>
</evidence>
<feature type="region of interest" description="Disordered" evidence="1">
    <location>
        <begin position="441"/>
        <end position="465"/>
    </location>
</feature>
<reference evidence="4" key="1">
    <citation type="journal article" date="2019" name="Int. J. Syst. Evol. Microbiol.">
        <title>The Global Catalogue of Microorganisms (GCM) 10K type strain sequencing project: providing services to taxonomists for standard genome sequencing and annotation.</title>
        <authorList>
            <consortium name="The Broad Institute Genomics Platform"/>
            <consortium name="The Broad Institute Genome Sequencing Center for Infectious Disease"/>
            <person name="Wu L."/>
            <person name="Ma J."/>
        </authorList>
    </citation>
    <scope>NUCLEOTIDE SEQUENCE [LARGE SCALE GENOMIC DNA]</scope>
    <source>
        <strain evidence="4">NBRC 101365</strain>
    </source>
</reference>
<gene>
    <name evidence="3" type="ORF">GCM10007874_20750</name>
</gene>
<dbReference type="Pfam" id="PF03435">
    <property type="entry name" value="Sacchrp_dh_NADP"/>
    <property type="match status" value="1"/>
</dbReference>
<dbReference type="InterPro" id="IPR005097">
    <property type="entry name" value="Sacchrp_dh_NADP-bd"/>
</dbReference>
<name>A0ABQ6CH78_9HYPH</name>
<evidence type="ECO:0000256" key="1">
    <source>
        <dbReference type="SAM" id="MobiDB-lite"/>
    </source>
</evidence>
<accession>A0ABQ6CH78</accession>
<evidence type="ECO:0000313" key="3">
    <source>
        <dbReference type="EMBL" id="GLS19058.1"/>
    </source>
</evidence>
<protein>
    <recommendedName>
        <fullName evidence="2">Saccharopine dehydrogenase NADP binding domain-containing protein</fullName>
    </recommendedName>
</protein>
<sequence>MSPSEPSLRLLIVGGYGVFGGRLVELLADEERLTILVAGRSLEKAQLFCASRIGKASLVAAAFDRDGSLAPQLEVLEPDIVVDASGPFQAYGSAPYRLVEAAITHGADYLDFSDGAAFVRGISRYDAAAKERGVTALSGVSSFPVLTAAVVQHLTRDGVRLTAIRAGIAPSPHAVVGENVIRAISSYAGQAVRVRRNGQAALAHPLTETMRYTIAPPGRLPLPNTLFSLMEVPDLQLLADARPETATVWVGAGPRPEILHRALIGLSLLVRAKLLPSLLPLAPLLYHANRILRWGAHRGGMFVEIEGHGQGGARVRRSWHLNAEGDDGPYIPSMAIEALIRKRLAGERSKPGARPATGALSLADYYQVFSGRTFVHGTRDETALAGRPLYQRVLGEAYDALPPSLRAMHALGDGVLRVRGRACVERGKGCWRVLSPGSLASRPKPTTFPSPSPSRRKARASSGSAISAAGASQACRCRARAARQGWSRSASVRSASGSPSWSRTKNCIWWCATGTSSACPCLASWRPAATASRARKTAASTSKSRSSTRCWG</sequence>
<dbReference type="Gene3D" id="3.40.50.720">
    <property type="entry name" value="NAD(P)-binding Rossmann-like Domain"/>
    <property type="match status" value="1"/>
</dbReference>
<dbReference type="SUPFAM" id="SSF51735">
    <property type="entry name" value="NAD(P)-binding Rossmann-fold domains"/>
    <property type="match status" value="1"/>
</dbReference>
<evidence type="ECO:0000313" key="4">
    <source>
        <dbReference type="Proteomes" id="UP001156882"/>
    </source>
</evidence>
<feature type="region of interest" description="Disordered" evidence="1">
    <location>
        <begin position="532"/>
        <end position="552"/>
    </location>
</feature>
<dbReference type="InterPro" id="IPR036291">
    <property type="entry name" value="NAD(P)-bd_dom_sf"/>
</dbReference>
<dbReference type="EMBL" id="BSPC01000017">
    <property type="protein sequence ID" value="GLS19058.1"/>
    <property type="molecule type" value="Genomic_DNA"/>
</dbReference>
<keyword evidence="4" id="KW-1185">Reference proteome</keyword>
<dbReference type="PANTHER" id="PTHR43796">
    <property type="entry name" value="CARBOXYNORSPERMIDINE SYNTHASE"/>
    <property type="match status" value="1"/>
</dbReference>
<comment type="caution">
    <text evidence="3">The sequence shown here is derived from an EMBL/GenBank/DDBJ whole genome shotgun (WGS) entry which is preliminary data.</text>
</comment>
<feature type="domain" description="Saccharopine dehydrogenase NADP binding" evidence="2">
    <location>
        <begin position="11"/>
        <end position="137"/>
    </location>
</feature>
<dbReference type="Proteomes" id="UP001156882">
    <property type="component" value="Unassembled WGS sequence"/>
</dbReference>
<dbReference type="PANTHER" id="PTHR43796:SF2">
    <property type="entry name" value="CARBOXYNORSPERMIDINE SYNTHASE"/>
    <property type="match status" value="1"/>
</dbReference>
<organism evidence="3 4">
    <name type="scientific">Labrys miyagiensis</name>
    <dbReference type="NCBI Taxonomy" id="346912"/>
    <lineage>
        <taxon>Bacteria</taxon>
        <taxon>Pseudomonadati</taxon>
        <taxon>Pseudomonadota</taxon>
        <taxon>Alphaproteobacteria</taxon>
        <taxon>Hyphomicrobiales</taxon>
        <taxon>Xanthobacteraceae</taxon>
        <taxon>Labrys</taxon>
    </lineage>
</organism>
<proteinExistence type="predicted"/>